<dbReference type="InterPro" id="IPR011059">
    <property type="entry name" value="Metal-dep_hydrolase_composite"/>
</dbReference>
<feature type="domain" description="Amidohydrolase-related" evidence="2">
    <location>
        <begin position="84"/>
        <end position="419"/>
    </location>
</feature>
<dbReference type="InterPro" id="IPR032466">
    <property type="entry name" value="Metal_Hydrolase"/>
</dbReference>
<dbReference type="SUPFAM" id="SSF51556">
    <property type="entry name" value="Metallo-dependent hydrolases"/>
    <property type="match status" value="1"/>
</dbReference>
<feature type="chain" id="PRO_5034240834" evidence="1">
    <location>
        <begin position="21"/>
        <end position="426"/>
    </location>
</feature>
<dbReference type="SUPFAM" id="SSF51338">
    <property type="entry name" value="Composite domain of metallo-dependent hydrolases"/>
    <property type="match status" value="1"/>
</dbReference>
<evidence type="ECO:0000313" key="4">
    <source>
        <dbReference type="Proteomes" id="UP000676194"/>
    </source>
</evidence>
<gene>
    <name evidence="3" type="ORF">KIH39_19480</name>
</gene>
<feature type="signal peptide" evidence="1">
    <location>
        <begin position="1"/>
        <end position="20"/>
    </location>
</feature>
<dbReference type="KEGG" id="tsph:KIH39_19480"/>
<sequence length="426" mass="45850">MFRLFCVIASSLLITAFLPAQPPATKPTAPKEALLLIPARVFDGVEMHEGWVVRVRGERIEYVGPPKETATKEEVKSIPLPGTTLLPGLIDAHTHVLLHAYNETSWEDQVLKEAQALRVCRATNHLKAQLLSGFTTIRDLGTEGAGYADVGLKQAVEQGIIPGPHMLVTTRAIVATGTYAPKGFAPEWHIPQGAEEADGESLRKVVRDQLGKGADCIKIYSDYGNRATFSVEELKLIVETARSAGVPVVAHATTKEGMRRAIEGGVETIEHGYGGDAEIFRLMVTKNVALCPTLAAYDATSRYAGWQPGTSPEPARLRSVKAAFKEALAAGVTIVNGSDVGVFSHGEGYRELELLVEYGMKSPAALQAATSVAARTLHLKDRGNLKPGLLADLIAVEGDPVQDIKALRKVSFVMKGGKIYKQEASR</sequence>
<evidence type="ECO:0000313" key="3">
    <source>
        <dbReference type="EMBL" id="QVL31015.1"/>
    </source>
</evidence>
<dbReference type="EMBL" id="CP074694">
    <property type="protein sequence ID" value="QVL31015.1"/>
    <property type="molecule type" value="Genomic_DNA"/>
</dbReference>
<accession>A0A8E6EU70</accession>
<dbReference type="RefSeq" id="WP_213494897.1">
    <property type="nucleotide sequence ID" value="NZ_CP074694.1"/>
</dbReference>
<name>A0A8E6EU70_9BACT</name>
<dbReference type="Gene3D" id="2.30.40.10">
    <property type="entry name" value="Urease, subunit C, domain 1"/>
    <property type="match status" value="1"/>
</dbReference>
<organism evidence="3 4">
    <name type="scientific">Telmatocola sphagniphila</name>
    <dbReference type="NCBI Taxonomy" id="1123043"/>
    <lineage>
        <taxon>Bacteria</taxon>
        <taxon>Pseudomonadati</taxon>
        <taxon>Planctomycetota</taxon>
        <taxon>Planctomycetia</taxon>
        <taxon>Gemmatales</taxon>
        <taxon>Gemmataceae</taxon>
    </lineage>
</organism>
<protein>
    <submittedName>
        <fullName evidence="3">Amidohydrolase family protein</fullName>
    </submittedName>
</protein>
<evidence type="ECO:0000259" key="2">
    <source>
        <dbReference type="Pfam" id="PF01979"/>
    </source>
</evidence>
<reference evidence="3" key="1">
    <citation type="submission" date="2021-05" db="EMBL/GenBank/DDBJ databases">
        <title>Complete genome sequence of the cellulolytic planctomycete Telmatocola sphagniphila SP2T and characterization of the first cellulase from planctomycetes.</title>
        <authorList>
            <person name="Rakitin A.L."/>
            <person name="Beletsky A.V."/>
            <person name="Naumoff D.G."/>
            <person name="Kulichevskaya I.S."/>
            <person name="Mardanov A.V."/>
            <person name="Ravin N.V."/>
            <person name="Dedysh S.N."/>
        </authorList>
    </citation>
    <scope>NUCLEOTIDE SEQUENCE</scope>
    <source>
        <strain evidence="3">SP2T</strain>
    </source>
</reference>
<dbReference type="InterPro" id="IPR051781">
    <property type="entry name" value="Metallo-dep_Hydrolase"/>
</dbReference>
<keyword evidence="4" id="KW-1185">Reference proteome</keyword>
<dbReference type="InterPro" id="IPR006680">
    <property type="entry name" value="Amidohydro-rel"/>
</dbReference>
<dbReference type="AlphaFoldDB" id="A0A8E6EU70"/>
<dbReference type="Pfam" id="PF01979">
    <property type="entry name" value="Amidohydro_1"/>
    <property type="match status" value="1"/>
</dbReference>
<evidence type="ECO:0000256" key="1">
    <source>
        <dbReference type="SAM" id="SignalP"/>
    </source>
</evidence>
<dbReference type="GO" id="GO:0016810">
    <property type="term" value="F:hydrolase activity, acting on carbon-nitrogen (but not peptide) bonds"/>
    <property type="evidence" value="ECO:0007669"/>
    <property type="project" value="InterPro"/>
</dbReference>
<keyword evidence="1" id="KW-0732">Signal</keyword>
<dbReference type="InterPro" id="IPR057744">
    <property type="entry name" value="OTAase-like"/>
</dbReference>
<dbReference type="CDD" id="cd01299">
    <property type="entry name" value="Met_dep_hydrolase_A"/>
    <property type="match status" value="1"/>
</dbReference>
<dbReference type="PANTHER" id="PTHR43135">
    <property type="entry name" value="ALPHA-D-RIBOSE 1-METHYLPHOSPHONATE 5-TRIPHOSPHATE DIPHOSPHATASE"/>
    <property type="match status" value="1"/>
</dbReference>
<proteinExistence type="predicted"/>
<dbReference type="Gene3D" id="3.20.20.140">
    <property type="entry name" value="Metal-dependent hydrolases"/>
    <property type="match status" value="1"/>
</dbReference>
<dbReference type="Proteomes" id="UP000676194">
    <property type="component" value="Chromosome"/>
</dbReference>
<dbReference type="PANTHER" id="PTHR43135:SF3">
    <property type="entry name" value="ALPHA-D-RIBOSE 1-METHYLPHOSPHONATE 5-TRIPHOSPHATE DIPHOSPHATASE"/>
    <property type="match status" value="1"/>
</dbReference>